<keyword evidence="2" id="KW-0496">Mitochondrion</keyword>
<dbReference type="EMBL" id="MF431591">
    <property type="protein sequence ID" value="ATN42489.1"/>
    <property type="molecule type" value="Genomic_DNA"/>
</dbReference>
<evidence type="ECO:0000313" key="2">
    <source>
        <dbReference type="EMBL" id="ATN42489.1"/>
    </source>
</evidence>
<organism evidence="2">
    <name type="scientific">Calophya schini</name>
    <dbReference type="NCBI Taxonomy" id="121824"/>
    <lineage>
        <taxon>Eukaryota</taxon>
        <taxon>Metazoa</taxon>
        <taxon>Ecdysozoa</taxon>
        <taxon>Arthropoda</taxon>
        <taxon>Hexapoda</taxon>
        <taxon>Insecta</taxon>
        <taxon>Pterygota</taxon>
        <taxon>Neoptera</taxon>
        <taxon>Paraneoptera</taxon>
        <taxon>Hemiptera</taxon>
        <taxon>Sternorrhyncha</taxon>
        <taxon>Psylloidea</taxon>
        <taxon>Calophyidae</taxon>
        <taxon>Calophya</taxon>
    </lineage>
</organism>
<name>A0A343LDR4_9HEMI</name>
<sequence length="159" mass="18937">MKTLLTLMFFTSGLMFQTKTPFLLGSMLMTQIILSSLLMRMNSNSSWAMMTLMLVMVSGLMIIFLYMTSTCSNMKFDSMKMKSLFWYFFIYSPVIFYFSQYMYMEENVNMVDCFNMEFLKMFSMLNSHSSLFMFLYLLVALFFMINLMTLNKGPMRKKY</sequence>
<feature type="transmembrane region" description="Helical" evidence="1">
    <location>
        <begin position="47"/>
        <end position="68"/>
    </location>
</feature>
<feature type="transmembrane region" description="Helical" evidence="1">
    <location>
        <begin position="84"/>
        <end position="103"/>
    </location>
</feature>
<keyword evidence="1" id="KW-0472">Membrane</keyword>
<keyword evidence="1" id="KW-1133">Transmembrane helix</keyword>
<evidence type="ECO:0000256" key="1">
    <source>
        <dbReference type="SAM" id="Phobius"/>
    </source>
</evidence>
<protein>
    <submittedName>
        <fullName evidence="2">NADH dehydrogenase subunit 6</fullName>
    </submittedName>
</protein>
<proteinExistence type="predicted"/>
<geneLocation type="mitochondrion" evidence="2"/>
<reference evidence="2" key="1">
    <citation type="submission" date="2017-07" db="EMBL/GenBank/DDBJ databases">
        <authorList>
            <person name="Sun Z.S."/>
            <person name="Albrecht U."/>
            <person name="Echele G."/>
            <person name="Lee C.C."/>
        </authorList>
    </citation>
    <scope>NUCLEOTIDE SEQUENCE</scope>
</reference>
<gene>
    <name evidence="2" type="primary">nad6</name>
</gene>
<dbReference type="AlphaFoldDB" id="A0A343LDR4"/>
<feature type="transmembrane region" description="Helical" evidence="1">
    <location>
        <begin position="131"/>
        <end position="150"/>
    </location>
</feature>
<feature type="transmembrane region" description="Helical" evidence="1">
    <location>
        <begin position="21"/>
        <end position="41"/>
    </location>
</feature>
<keyword evidence="1" id="KW-0812">Transmembrane</keyword>
<accession>A0A343LDR4</accession>